<dbReference type="AlphaFoldDB" id="A0A8H3I2X3"/>
<sequence length="148" mass="16856">MLDTGLYTIQSAAPGSSSTWLTLRYKSGPITAEKWTGADNQKWFVRYTGQGWCTIENQMWSSSLGTPIYAYADAKLGAFAKGDDISVTWETRAVPVPVPVLGEENCRRYTITRYQGPDVWTFEEDCIRVQRTDPRDLRQQFHIQLVKP</sequence>
<dbReference type="InterPro" id="IPR035992">
    <property type="entry name" value="Ricin_B-like_lectins"/>
</dbReference>
<organism evidence="1 2">
    <name type="scientific">Rhizoctonia solani</name>
    <dbReference type="NCBI Taxonomy" id="456999"/>
    <lineage>
        <taxon>Eukaryota</taxon>
        <taxon>Fungi</taxon>
        <taxon>Dikarya</taxon>
        <taxon>Basidiomycota</taxon>
        <taxon>Agaricomycotina</taxon>
        <taxon>Agaricomycetes</taxon>
        <taxon>Cantharellales</taxon>
        <taxon>Ceratobasidiaceae</taxon>
        <taxon>Rhizoctonia</taxon>
    </lineage>
</organism>
<dbReference type="CDD" id="cd00161">
    <property type="entry name" value="beta-trefoil_Ricin-like"/>
    <property type="match status" value="1"/>
</dbReference>
<protein>
    <submittedName>
        <fullName evidence="1">Uncharacterized protein</fullName>
    </submittedName>
</protein>
<comment type="caution">
    <text evidence="1">The sequence shown here is derived from an EMBL/GenBank/DDBJ whole genome shotgun (WGS) entry which is preliminary data.</text>
</comment>
<accession>A0A8H3I2X3</accession>
<reference evidence="1" key="1">
    <citation type="submission" date="2021-01" db="EMBL/GenBank/DDBJ databases">
        <authorList>
            <person name="Kaushik A."/>
        </authorList>
    </citation>
    <scope>NUCLEOTIDE SEQUENCE</scope>
    <source>
        <strain evidence="1">AG5</strain>
    </source>
</reference>
<evidence type="ECO:0000313" key="2">
    <source>
        <dbReference type="Proteomes" id="UP000663827"/>
    </source>
</evidence>
<name>A0A8H3I2X3_9AGAM</name>
<gene>
    <name evidence="1" type="ORF">RDB_LOCUS166671</name>
</gene>
<dbReference type="EMBL" id="CAJNJQ010005705">
    <property type="protein sequence ID" value="CAE7220859.1"/>
    <property type="molecule type" value="Genomic_DNA"/>
</dbReference>
<evidence type="ECO:0000313" key="1">
    <source>
        <dbReference type="EMBL" id="CAE7220859.1"/>
    </source>
</evidence>
<dbReference type="SUPFAM" id="SSF50370">
    <property type="entry name" value="Ricin B-like lectins"/>
    <property type="match status" value="1"/>
</dbReference>
<dbReference type="Proteomes" id="UP000663827">
    <property type="component" value="Unassembled WGS sequence"/>
</dbReference>
<dbReference type="Gene3D" id="2.80.10.50">
    <property type="match status" value="1"/>
</dbReference>
<proteinExistence type="predicted"/>